<dbReference type="EMBL" id="MK249220">
    <property type="protein sequence ID" value="QCQ85074.1"/>
    <property type="molecule type" value="Genomic_DNA"/>
</dbReference>
<proteinExistence type="predicted"/>
<sequence length="222" mass="22449">MFGIDDALLGAGLGAAADFVGGLFTNSAASSNAQKQMDFQERMSNTQYQRGVVDMKAAGLNPMLAYTQGGASSPSGASAPVVNVGDSISRGVQAGANSAKTAMTVKPALANLAQDTTLKTAQTAAAVAQAKNASANTAMTLGLLPEAVRKAGYDADLAGGNYLLQTPPLTRAQIENDYLNSDVGKVLATAGFAGADANLASSALKNINPGDWIGKTFKSLGM</sequence>
<dbReference type="Proteomes" id="UP000322384">
    <property type="component" value="Segment"/>
</dbReference>
<organism evidence="1">
    <name type="scientific">Blackfly microvirus SF02</name>
    <dbReference type="NCBI Taxonomy" id="2576452"/>
    <lineage>
        <taxon>Viruses</taxon>
        <taxon>Monodnaviria</taxon>
        <taxon>Sangervirae</taxon>
        <taxon>Phixviricota</taxon>
        <taxon>Malgrandaviricetes</taxon>
        <taxon>Petitvirales</taxon>
        <taxon>Microviridae</taxon>
        <taxon>Microvirus</taxon>
    </lineage>
</organism>
<reference evidence="1" key="1">
    <citation type="submission" date="2018-12" db="EMBL/GenBank/DDBJ databases">
        <title>Singled stranded DNA viruses identified in blackflies (Austrosimulium ungulatum) sampled in New Zealand.</title>
        <authorList>
            <person name="Kraberger S."/>
            <person name="Fontenele R.S."/>
            <person name="Schmidlin K."/>
            <person name="Walters M."/>
            <person name="Varsani A."/>
        </authorList>
    </citation>
    <scope>NUCLEOTIDE SEQUENCE [LARGE SCALE GENOMIC DNA]</scope>
    <source>
        <strain evidence="1">175</strain>
    </source>
</reference>
<name>A0A4P8PU78_9VIRU</name>
<accession>A0A4P8PU78</accession>
<evidence type="ECO:0000313" key="1">
    <source>
        <dbReference type="EMBL" id="QCQ85074.1"/>
    </source>
</evidence>
<protein>
    <submittedName>
        <fullName evidence="1">DNA pilot protein</fullName>
    </submittedName>
</protein>